<feature type="binding site" evidence="1">
    <location>
        <position position="127"/>
    </location>
    <ligand>
        <name>a divalent metal cation</name>
        <dbReference type="ChEBI" id="CHEBI:60240"/>
        <label>2</label>
    </ligand>
</feature>
<sequence length="252" mass="28111">MTSEIAWFDSHIHLHAIPPDAREACIGAGACAFATAPDDWDAVLQLKYPRVVRGLGLHPWRVHLFEDNWQSVMDRLEQHLRDDPTLIVGEIGLDFDPRTPADPALQREVFQAQLELALTYDRPCSIHIRKAFDVLYQHLKPFTSLRGSLHGFGGGLGEARRFVKLGWKIGANGIVCRDNARRYHDLIRGLGLDHLLLETDGPYVALPGADQFHCGDIAQIGARVSQLLDLPLESVAQETTRAAQDLFLLRAS</sequence>
<protein>
    <submittedName>
        <fullName evidence="2">TatD DNase family protein</fullName>
    </submittedName>
</protein>
<proteinExistence type="predicted"/>
<dbReference type="Gene3D" id="3.20.20.140">
    <property type="entry name" value="Metal-dependent hydrolases"/>
    <property type="match status" value="1"/>
</dbReference>
<name>A0A1N6DMH9_9GAMM</name>
<gene>
    <name evidence="2" type="ORF">SAMN05443662_0271</name>
</gene>
<dbReference type="AlphaFoldDB" id="A0A1N6DMH9"/>
<feature type="binding site" evidence="1">
    <location>
        <position position="11"/>
    </location>
    <ligand>
        <name>a divalent metal cation</name>
        <dbReference type="ChEBI" id="CHEBI:60240"/>
        <label>1</label>
    </ligand>
</feature>
<dbReference type="EMBL" id="FSRE01000001">
    <property type="protein sequence ID" value="SIN71874.1"/>
    <property type="molecule type" value="Genomic_DNA"/>
</dbReference>
<dbReference type="SUPFAM" id="SSF51556">
    <property type="entry name" value="Metallo-dependent hydrolases"/>
    <property type="match status" value="1"/>
</dbReference>
<dbReference type="STRING" id="364032.SAMN05443662_0271"/>
<dbReference type="OrthoDB" id="9810005at2"/>
<feature type="binding site" evidence="1">
    <location>
        <position position="13"/>
    </location>
    <ligand>
        <name>a divalent metal cation</name>
        <dbReference type="ChEBI" id="CHEBI:60240"/>
        <label>1</label>
    </ligand>
</feature>
<evidence type="ECO:0000256" key="1">
    <source>
        <dbReference type="PIRSR" id="PIRSR005902-1"/>
    </source>
</evidence>
<dbReference type="Proteomes" id="UP000198461">
    <property type="component" value="Unassembled WGS sequence"/>
</dbReference>
<dbReference type="PANTHER" id="PTHR46124:SF3">
    <property type="entry name" value="HYDROLASE"/>
    <property type="match status" value="1"/>
</dbReference>
<feature type="binding site" evidence="1">
    <location>
        <position position="200"/>
    </location>
    <ligand>
        <name>a divalent metal cation</name>
        <dbReference type="ChEBI" id="CHEBI:60240"/>
        <label>1</label>
    </ligand>
</feature>
<dbReference type="PANTHER" id="PTHR46124">
    <property type="entry name" value="D-AMINOACYL-TRNA DEACYLASE"/>
    <property type="match status" value="1"/>
</dbReference>
<accession>A0A1N6DMH9</accession>
<evidence type="ECO:0000313" key="3">
    <source>
        <dbReference type="Proteomes" id="UP000198461"/>
    </source>
</evidence>
<keyword evidence="1" id="KW-0479">Metal-binding</keyword>
<evidence type="ECO:0000313" key="2">
    <source>
        <dbReference type="EMBL" id="SIN71874.1"/>
    </source>
</evidence>
<keyword evidence="3" id="KW-1185">Reference proteome</keyword>
<dbReference type="Pfam" id="PF01026">
    <property type="entry name" value="TatD_DNase"/>
    <property type="match status" value="1"/>
</dbReference>
<dbReference type="PIRSF" id="PIRSF005902">
    <property type="entry name" value="DNase_TatD"/>
    <property type="match status" value="1"/>
</dbReference>
<dbReference type="GO" id="GO:0016788">
    <property type="term" value="F:hydrolase activity, acting on ester bonds"/>
    <property type="evidence" value="ECO:0007669"/>
    <property type="project" value="InterPro"/>
</dbReference>
<feature type="binding site" evidence="1">
    <location>
        <position position="150"/>
    </location>
    <ligand>
        <name>a divalent metal cation</name>
        <dbReference type="ChEBI" id="CHEBI:60240"/>
        <label>2</label>
    </ligand>
</feature>
<reference evidence="2 3" key="1">
    <citation type="submission" date="2016-11" db="EMBL/GenBank/DDBJ databases">
        <authorList>
            <person name="Jaros S."/>
            <person name="Januszkiewicz K."/>
            <person name="Wedrychowicz H."/>
        </authorList>
    </citation>
    <scope>NUCLEOTIDE SEQUENCE [LARGE SCALE GENOMIC DNA]</scope>
    <source>
        <strain evidence="2 3">DSM 17737</strain>
    </source>
</reference>
<dbReference type="InterPro" id="IPR001130">
    <property type="entry name" value="TatD-like"/>
</dbReference>
<dbReference type="GO" id="GO:0005829">
    <property type="term" value="C:cytosol"/>
    <property type="evidence" value="ECO:0007669"/>
    <property type="project" value="TreeGrafter"/>
</dbReference>
<feature type="binding site" evidence="1">
    <location>
        <position position="90"/>
    </location>
    <ligand>
        <name>a divalent metal cation</name>
        <dbReference type="ChEBI" id="CHEBI:60240"/>
        <label>1</label>
    </ligand>
</feature>
<organism evidence="2 3">
    <name type="scientific">Sulfurivirga caldicuralii</name>
    <dbReference type="NCBI Taxonomy" id="364032"/>
    <lineage>
        <taxon>Bacteria</taxon>
        <taxon>Pseudomonadati</taxon>
        <taxon>Pseudomonadota</taxon>
        <taxon>Gammaproteobacteria</taxon>
        <taxon>Thiotrichales</taxon>
        <taxon>Piscirickettsiaceae</taxon>
        <taxon>Sulfurivirga</taxon>
    </lineage>
</organism>
<dbReference type="GO" id="GO:0046872">
    <property type="term" value="F:metal ion binding"/>
    <property type="evidence" value="ECO:0007669"/>
    <property type="project" value="UniProtKB-KW"/>
</dbReference>
<dbReference type="InterPro" id="IPR032466">
    <property type="entry name" value="Metal_Hydrolase"/>
</dbReference>
<dbReference type="RefSeq" id="WP_074200600.1">
    <property type="nucleotide sequence ID" value="NZ_FSRE01000001.1"/>
</dbReference>
<dbReference type="CDD" id="cd01310">
    <property type="entry name" value="TatD_DNAse"/>
    <property type="match status" value="1"/>
</dbReference>